<dbReference type="PROSITE" id="PS00141">
    <property type="entry name" value="ASP_PROTEASE"/>
    <property type="match status" value="1"/>
</dbReference>
<dbReference type="InterPro" id="IPR001969">
    <property type="entry name" value="Aspartic_peptidase_AS"/>
</dbReference>
<dbReference type="RefSeq" id="WP_379508330.1">
    <property type="nucleotide sequence ID" value="NZ_JBHRTQ010000002.1"/>
</dbReference>
<evidence type="ECO:0000313" key="4">
    <source>
        <dbReference type="Proteomes" id="UP001595604"/>
    </source>
</evidence>
<dbReference type="InterPro" id="IPR034122">
    <property type="entry name" value="Retropepsin-like_bacterial"/>
</dbReference>
<keyword evidence="4" id="KW-1185">Reference proteome</keyword>
<protein>
    <submittedName>
        <fullName evidence="3">TIGR02281 family clan AA aspartic protease</fullName>
    </submittedName>
</protein>
<organism evidence="3 4">
    <name type="scientific">Novosphingobium bradum</name>
    <dbReference type="NCBI Taxonomy" id="1737444"/>
    <lineage>
        <taxon>Bacteria</taxon>
        <taxon>Pseudomonadati</taxon>
        <taxon>Pseudomonadota</taxon>
        <taxon>Alphaproteobacteria</taxon>
        <taxon>Sphingomonadales</taxon>
        <taxon>Sphingomonadaceae</taxon>
        <taxon>Novosphingobium</taxon>
    </lineage>
</organism>
<dbReference type="Proteomes" id="UP001595604">
    <property type="component" value="Unassembled WGS sequence"/>
</dbReference>
<feature type="domain" description="Peptidase A2" evidence="2">
    <location>
        <begin position="80"/>
        <end position="158"/>
    </location>
</feature>
<gene>
    <name evidence="3" type="ORF">ACFOD9_01590</name>
</gene>
<dbReference type="EMBL" id="JBHRTQ010000002">
    <property type="protein sequence ID" value="MFC3172936.1"/>
    <property type="molecule type" value="Genomic_DNA"/>
</dbReference>
<dbReference type="InterPro" id="IPR021109">
    <property type="entry name" value="Peptidase_aspartic_dom_sf"/>
</dbReference>
<evidence type="ECO:0000259" key="2">
    <source>
        <dbReference type="PROSITE" id="PS50175"/>
    </source>
</evidence>
<dbReference type="GO" id="GO:0008233">
    <property type="term" value="F:peptidase activity"/>
    <property type="evidence" value="ECO:0007669"/>
    <property type="project" value="UniProtKB-KW"/>
</dbReference>
<dbReference type="Gene3D" id="2.40.70.10">
    <property type="entry name" value="Acid Proteases"/>
    <property type="match status" value="1"/>
</dbReference>
<dbReference type="InterPro" id="IPR001995">
    <property type="entry name" value="Peptidase_A2_cat"/>
</dbReference>
<dbReference type="SUPFAM" id="SSF50630">
    <property type="entry name" value="Acid proteases"/>
    <property type="match status" value="1"/>
</dbReference>
<proteinExistence type="predicted"/>
<dbReference type="Pfam" id="PF13975">
    <property type="entry name" value="gag-asp_proteas"/>
    <property type="match status" value="1"/>
</dbReference>
<keyword evidence="3" id="KW-0645">Protease</keyword>
<name>A0ABV7IJS9_9SPHN</name>
<evidence type="ECO:0000313" key="3">
    <source>
        <dbReference type="EMBL" id="MFC3172936.1"/>
    </source>
</evidence>
<dbReference type="PROSITE" id="PS50175">
    <property type="entry name" value="ASP_PROT_RETROV"/>
    <property type="match status" value="1"/>
</dbReference>
<accession>A0ABV7IJS9</accession>
<comment type="caution">
    <text evidence="3">The sequence shown here is derived from an EMBL/GenBank/DDBJ whole genome shotgun (WGS) entry which is preliminary data.</text>
</comment>
<dbReference type="GO" id="GO:0006508">
    <property type="term" value="P:proteolysis"/>
    <property type="evidence" value="ECO:0007669"/>
    <property type="project" value="UniProtKB-KW"/>
</dbReference>
<keyword evidence="1" id="KW-0378">Hydrolase</keyword>
<dbReference type="InterPro" id="IPR011969">
    <property type="entry name" value="Clan_AA_Asp_peptidase_C"/>
</dbReference>
<evidence type="ECO:0000256" key="1">
    <source>
        <dbReference type="ARBA" id="ARBA00022801"/>
    </source>
</evidence>
<dbReference type="CDD" id="cd05483">
    <property type="entry name" value="retropepsin_like_bacteria"/>
    <property type="match status" value="1"/>
</dbReference>
<dbReference type="NCBIfam" id="TIGR02281">
    <property type="entry name" value="clan_AA_DTGA"/>
    <property type="match status" value="1"/>
</dbReference>
<sequence length="178" mass="18303">MRHIVILALGLVAALMLVGQLLSPVHPLDGPTGGVVLATPKPLAAATPTPSAYAGGEGLVIDRDPSGQFHVNAEINGQSTRFLVDTGADAVALTVADAEAAGIRVDPATFQPILQTASGEGWGTLVTMDRLVLGRTELHNVGAVVVKDLGVSLLGQSVLGQIGKLELKGDRMVLEPLH</sequence>
<reference evidence="4" key="1">
    <citation type="journal article" date="2019" name="Int. J. Syst. Evol. Microbiol.">
        <title>The Global Catalogue of Microorganisms (GCM) 10K type strain sequencing project: providing services to taxonomists for standard genome sequencing and annotation.</title>
        <authorList>
            <consortium name="The Broad Institute Genomics Platform"/>
            <consortium name="The Broad Institute Genome Sequencing Center for Infectious Disease"/>
            <person name="Wu L."/>
            <person name="Ma J."/>
        </authorList>
    </citation>
    <scope>NUCLEOTIDE SEQUENCE [LARGE SCALE GENOMIC DNA]</scope>
    <source>
        <strain evidence="4">KCTC 42984</strain>
    </source>
</reference>